<keyword evidence="5 11" id="KW-0862">Zinc</keyword>
<protein>
    <recommendedName>
        <fullName evidence="13">p53 DNA-binding domain-containing protein</fullName>
    </recommendedName>
</protein>
<dbReference type="EMBL" id="OU963868">
    <property type="protein sequence ID" value="CAH0393512.1"/>
    <property type="molecule type" value="Genomic_DNA"/>
</dbReference>
<evidence type="ECO:0000256" key="12">
    <source>
        <dbReference type="PIRSR" id="PIRSR602117-2"/>
    </source>
</evidence>
<keyword evidence="6" id="KW-0805">Transcription regulation</keyword>
<evidence type="ECO:0000313" key="15">
    <source>
        <dbReference type="Proteomes" id="UP001152759"/>
    </source>
</evidence>
<dbReference type="KEGG" id="btab:109032126"/>
<evidence type="ECO:0000256" key="6">
    <source>
        <dbReference type="ARBA" id="ARBA00023015"/>
    </source>
</evidence>
<feature type="binding site" evidence="11">
    <location>
        <position position="140"/>
    </location>
    <ligand>
        <name>Zn(2+)</name>
        <dbReference type="ChEBI" id="CHEBI:29105"/>
    </ligand>
</feature>
<comment type="cofactor">
    <cofactor evidence="11">
        <name>Zn(2+)</name>
        <dbReference type="ChEBI" id="CHEBI:29105"/>
    </cofactor>
    <text evidence="11">Binds 1 zinc ion per subunit.</text>
</comment>
<feature type="binding site" evidence="11">
    <location>
        <position position="194"/>
    </location>
    <ligand>
        <name>Zn(2+)</name>
        <dbReference type="ChEBI" id="CHEBI:29105"/>
    </ligand>
</feature>
<dbReference type="Gene3D" id="2.60.40.720">
    <property type="match status" value="1"/>
</dbReference>
<proteinExistence type="inferred from homology"/>
<keyword evidence="3" id="KW-0053">Apoptosis</keyword>
<dbReference type="PANTHER" id="PTHR11447">
    <property type="entry name" value="CELLULAR TUMOR ANTIGEN P53"/>
    <property type="match status" value="1"/>
</dbReference>
<keyword evidence="9" id="KW-0804">Transcription</keyword>
<gene>
    <name evidence="14" type="ORF">BEMITA_LOCUS11905</name>
</gene>
<evidence type="ECO:0000256" key="4">
    <source>
        <dbReference type="ARBA" id="ARBA00022723"/>
    </source>
</evidence>
<evidence type="ECO:0000256" key="7">
    <source>
        <dbReference type="ARBA" id="ARBA00023125"/>
    </source>
</evidence>
<sequence>MELEWQMQHGLLVNDSTQSIHSAFDSNSNDNMTYHPQSNGNMQMIQYNSHSSDGMTFNSRKSYINRIKTEVDFQCWVDPKECTTVNQKYSKMLNKMFVVPDKVLTVNFSFIDNHPGSPYYIRAQPTFSESEHIKEPVRRCAGHQFDDKDPKAPHVLRCESGNPLYQEIDDRCSVLLPLQHYKAMKVSIKYKFVCKTSCKEGGINRRPIHILFTLEDERMTPLGTCSLEVRISSAPGRDMEKEEAAKESGKILIRKAQNPRKRKMSMPKDSNVEIIKETYHHLHNNLPLKAEFLGWLYRSLSVQTDDPEEERLINEGLKSLSRLTMNFKQT</sequence>
<evidence type="ECO:0000256" key="11">
    <source>
        <dbReference type="PIRSR" id="PIRSR602117-1"/>
    </source>
</evidence>
<dbReference type="SUPFAM" id="SSF49417">
    <property type="entry name" value="p53-like transcription factors"/>
    <property type="match status" value="1"/>
</dbReference>
<evidence type="ECO:0000256" key="2">
    <source>
        <dbReference type="ARBA" id="ARBA00006167"/>
    </source>
</evidence>
<feature type="domain" description="p53 DNA-binding" evidence="13">
    <location>
        <begin position="67"/>
        <end position="245"/>
    </location>
</feature>
<dbReference type="InterPro" id="IPR008967">
    <property type="entry name" value="p53-like_TF_DNA-bd_sf"/>
</dbReference>
<evidence type="ECO:0000313" key="14">
    <source>
        <dbReference type="EMBL" id="CAH0393512.1"/>
    </source>
</evidence>
<dbReference type="Pfam" id="PF00870">
    <property type="entry name" value="P53"/>
    <property type="match status" value="1"/>
</dbReference>
<keyword evidence="4 11" id="KW-0479">Metal-binding</keyword>
<comment type="similarity">
    <text evidence="2">Belongs to the p53 family.</text>
</comment>
<dbReference type="PRINTS" id="PR00386">
    <property type="entry name" value="P53SUPPRESSR"/>
</dbReference>
<name>A0A9P0AM89_BEMTA</name>
<dbReference type="GO" id="GO:0000978">
    <property type="term" value="F:RNA polymerase II cis-regulatory region sequence-specific DNA binding"/>
    <property type="evidence" value="ECO:0007669"/>
    <property type="project" value="TreeGrafter"/>
</dbReference>
<reference evidence="14" key="1">
    <citation type="submission" date="2021-12" db="EMBL/GenBank/DDBJ databases">
        <authorList>
            <person name="King R."/>
        </authorList>
    </citation>
    <scope>NUCLEOTIDE SEQUENCE</scope>
</reference>
<evidence type="ECO:0000256" key="5">
    <source>
        <dbReference type="ARBA" id="ARBA00022833"/>
    </source>
</evidence>
<dbReference type="PANTHER" id="PTHR11447:SF16">
    <property type="entry name" value="P53 PROTEIN LONG FORM VARIANT 1"/>
    <property type="match status" value="1"/>
</dbReference>
<keyword evidence="8" id="KW-0010">Activator</keyword>
<dbReference type="Proteomes" id="UP001152759">
    <property type="component" value="Chromosome 7"/>
</dbReference>
<evidence type="ECO:0000256" key="10">
    <source>
        <dbReference type="ARBA" id="ARBA00023242"/>
    </source>
</evidence>
<dbReference type="InterPro" id="IPR012346">
    <property type="entry name" value="p53/RUNT-type_TF_DNA-bd_sf"/>
</dbReference>
<keyword evidence="15" id="KW-1185">Reference proteome</keyword>
<dbReference type="AlphaFoldDB" id="A0A9P0AM89"/>
<dbReference type="InterPro" id="IPR011615">
    <property type="entry name" value="p53_DNA-bd"/>
</dbReference>
<organism evidence="14 15">
    <name type="scientific">Bemisia tabaci</name>
    <name type="common">Sweetpotato whitefly</name>
    <name type="synonym">Aleurodes tabaci</name>
    <dbReference type="NCBI Taxonomy" id="7038"/>
    <lineage>
        <taxon>Eukaryota</taxon>
        <taxon>Metazoa</taxon>
        <taxon>Ecdysozoa</taxon>
        <taxon>Arthropoda</taxon>
        <taxon>Hexapoda</taxon>
        <taxon>Insecta</taxon>
        <taxon>Pterygota</taxon>
        <taxon>Neoptera</taxon>
        <taxon>Paraneoptera</taxon>
        <taxon>Hemiptera</taxon>
        <taxon>Sternorrhyncha</taxon>
        <taxon>Aleyrodoidea</taxon>
        <taxon>Aleyrodidae</taxon>
        <taxon>Aleyrodinae</taxon>
        <taxon>Bemisia</taxon>
    </lineage>
</organism>
<feature type="binding site" evidence="11">
    <location>
        <position position="198"/>
    </location>
    <ligand>
        <name>Zn(2+)</name>
        <dbReference type="ChEBI" id="CHEBI:29105"/>
    </ligand>
</feature>
<evidence type="ECO:0000256" key="8">
    <source>
        <dbReference type="ARBA" id="ARBA00023159"/>
    </source>
</evidence>
<dbReference type="InterPro" id="IPR002117">
    <property type="entry name" value="p53_tumour_suppressor"/>
</dbReference>
<dbReference type="GO" id="GO:0000981">
    <property type="term" value="F:DNA-binding transcription factor activity, RNA polymerase II-specific"/>
    <property type="evidence" value="ECO:0007669"/>
    <property type="project" value="TreeGrafter"/>
</dbReference>
<evidence type="ECO:0000256" key="1">
    <source>
        <dbReference type="ARBA" id="ARBA00004123"/>
    </source>
</evidence>
<comment type="subcellular location">
    <subcellularLocation>
        <location evidence="1">Nucleus</location>
    </subcellularLocation>
</comment>
<feature type="binding site" evidence="11">
    <location>
        <position position="143"/>
    </location>
    <ligand>
        <name>Zn(2+)</name>
        <dbReference type="ChEBI" id="CHEBI:29105"/>
    </ligand>
</feature>
<dbReference type="CDD" id="cd08367">
    <property type="entry name" value="P53"/>
    <property type="match status" value="1"/>
</dbReference>
<evidence type="ECO:0000256" key="9">
    <source>
        <dbReference type="ARBA" id="ARBA00023163"/>
    </source>
</evidence>
<keyword evidence="7" id="KW-0238">DNA-binding</keyword>
<accession>A0A9P0AM89</accession>
<keyword evidence="10" id="KW-0539">Nucleus</keyword>
<dbReference type="GO" id="GO:0006915">
    <property type="term" value="P:apoptotic process"/>
    <property type="evidence" value="ECO:0007669"/>
    <property type="project" value="UniProtKB-KW"/>
</dbReference>
<evidence type="ECO:0000256" key="3">
    <source>
        <dbReference type="ARBA" id="ARBA00022703"/>
    </source>
</evidence>
<feature type="site" description="Interaction with DNA" evidence="12">
    <location>
        <position position="80"/>
    </location>
</feature>
<evidence type="ECO:0000259" key="13">
    <source>
        <dbReference type="Pfam" id="PF00870"/>
    </source>
</evidence>
<dbReference type="GO" id="GO:0005634">
    <property type="term" value="C:nucleus"/>
    <property type="evidence" value="ECO:0007669"/>
    <property type="project" value="UniProtKB-SubCell"/>
</dbReference>
<dbReference type="GO" id="GO:0046872">
    <property type="term" value="F:metal ion binding"/>
    <property type="evidence" value="ECO:0007669"/>
    <property type="project" value="UniProtKB-KW"/>
</dbReference>